<keyword evidence="2 12" id="KW-0028">Amino-acid biosynthesis</keyword>
<dbReference type="Gene3D" id="2.40.37.10">
    <property type="entry name" value="Lyase, Ornithine Decarboxylase, Chain A, domain 1"/>
    <property type="match status" value="1"/>
</dbReference>
<organism evidence="17 18">
    <name type="scientific">Rickettsiella grylli</name>
    <dbReference type="NCBI Taxonomy" id="59196"/>
    <lineage>
        <taxon>Bacteria</taxon>
        <taxon>Pseudomonadati</taxon>
        <taxon>Pseudomonadota</taxon>
        <taxon>Gammaproteobacteria</taxon>
        <taxon>Legionellales</taxon>
        <taxon>Coxiellaceae</taxon>
        <taxon>Rickettsiella</taxon>
    </lineage>
</organism>
<evidence type="ECO:0000256" key="14">
    <source>
        <dbReference type="RuleBase" id="RU003738"/>
    </source>
</evidence>
<dbReference type="PROSITE" id="PS00878">
    <property type="entry name" value="ODR_DC_2_1"/>
    <property type="match status" value="1"/>
</dbReference>
<dbReference type="FunFam" id="2.40.37.10:FF:000003">
    <property type="entry name" value="Diaminopimelate decarboxylase"/>
    <property type="match status" value="1"/>
</dbReference>
<name>A8PN39_9COXI</name>
<dbReference type="AlphaFoldDB" id="A8PN39"/>
<feature type="binding site" evidence="12">
    <location>
        <position position="237"/>
    </location>
    <ligand>
        <name>pyridoxal 5'-phosphate</name>
        <dbReference type="ChEBI" id="CHEBI:597326"/>
    </ligand>
</feature>
<feature type="active site" description="Proton donor" evidence="13">
    <location>
        <position position="343"/>
    </location>
</feature>
<dbReference type="PANTHER" id="PTHR43727:SF2">
    <property type="entry name" value="GROUP IV DECARBOXYLASE"/>
    <property type="match status" value="1"/>
</dbReference>
<evidence type="ECO:0000256" key="2">
    <source>
        <dbReference type="ARBA" id="ARBA00022605"/>
    </source>
</evidence>
<dbReference type="HAMAP" id="MF_02120">
    <property type="entry name" value="LysA"/>
    <property type="match status" value="1"/>
</dbReference>
<sequence length="417" mass="46194">MSFIYFDHILQAEAIPITQLITHYGSPCYIYSKSRLYEQWCAFKSFIQNGHQICYAVKANSNLAILALLAHWGAGFDIVSGGEFDRVLRAGGHAENTVFSGVGKTCEEIKSALFAHIGCFNVESSGELFRIEALAKNIGAVAPIALRVNPNIDPKTHPYITTGLNDTKFGLNEKDALTLYRYAAQSNHLTIRGISCHLGSQITTIDPFLQALEHLLKLTEALKKEHILLKTINLGGGLGVTYQTENVPSVQEYSQKILALLKKRNSTLTLILEPGRALIAQAGILVTKVEYLKSNHRKHFAIVDAGMNDLIRPALYQAEHAILPIVQRSLPRKKKYDIVGPICESSDFFGKNRELVLRAGDYLAIMDSGAYGFSMSSNYNSRPRAAELMVDTDRVFLIRSRETLAQLLANETIPPIS</sequence>
<evidence type="ECO:0000256" key="13">
    <source>
        <dbReference type="PIRSR" id="PIRSR600183-50"/>
    </source>
</evidence>
<reference evidence="17" key="2">
    <citation type="submission" date="2007-10" db="EMBL/GenBank/DDBJ databases">
        <authorList>
            <person name="Myers G.S."/>
        </authorList>
    </citation>
    <scope>NUCLEOTIDE SEQUENCE [LARGE SCALE GENOMIC DNA]</scope>
</reference>
<dbReference type="RefSeq" id="WP_006035907.1">
    <property type="nucleotide sequence ID" value="NZ_AAQJ02000001.1"/>
</dbReference>
<dbReference type="PANTHER" id="PTHR43727">
    <property type="entry name" value="DIAMINOPIMELATE DECARBOXYLASE"/>
    <property type="match status" value="1"/>
</dbReference>
<evidence type="ECO:0000256" key="5">
    <source>
        <dbReference type="ARBA" id="ARBA00023154"/>
    </source>
</evidence>
<comment type="catalytic activity">
    <reaction evidence="7 12 14">
        <text>meso-2,6-diaminopimelate + H(+) = L-lysine + CO2</text>
        <dbReference type="Rhea" id="RHEA:15101"/>
        <dbReference type="ChEBI" id="CHEBI:15378"/>
        <dbReference type="ChEBI" id="CHEBI:16526"/>
        <dbReference type="ChEBI" id="CHEBI:32551"/>
        <dbReference type="ChEBI" id="CHEBI:57791"/>
        <dbReference type="EC" id="4.1.1.20"/>
    </reaction>
</comment>
<dbReference type="GO" id="GO:0030170">
    <property type="term" value="F:pyridoxal phosphate binding"/>
    <property type="evidence" value="ECO:0007669"/>
    <property type="project" value="UniProtKB-UniRule"/>
</dbReference>
<keyword evidence="4 12" id="KW-0663">Pyridoxal phosphate</keyword>
<dbReference type="UniPathway" id="UPA00034">
    <property type="reaction ID" value="UER00027"/>
</dbReference>
<evidence type="ECO:0000313" key="17">
    <source>
        <dbReference type="EMBL" id="EDP46943.1"/>
    </source>
</evidence>
<dbReference type="EC" id="4.1.1.20" evidence="10 12"/>
<dbReference type="SUPFAM" id="SSF50621">
    <property type="entry name" value="Alanine racemase C-terminal domain-like"/>
    <property type="match status" value="1"/>
</dbReference>
<dbReference type="eggNOG" id="COG0019">
    <property type="taxonomic scope" value="Bacteria"/>
</dbReference>
<dbReference type="PRINTS" id="PR01181">
    <property type="entry name" value="DAPDCRBXLASE"/>
</dbReference>
<dbReference type="CDD" id="cd06828">
    <property type="entry name" value="PLPDE_III_DapDC"/>
    <property type="match status" value="1"/>
</dbReference>
<evidence type="ECO:0000259" key="16">
    <source>
        <dbReference type="Pfam" id="PF02784"/>
    </source>
</evidence>
<feature type="binding site" evidence="12">
    <location>
        <position position="344"/>
    </location>
    <ligand>
        <name>substrate</name>
    </ligand>
</feature>
<dbReference type="InterPro" id="IPR029066">
    <property type="entry name" value="PLP-binding_barrel"/>
</dbReference>
<comment type="subunit">
    <text evidence="12">Homodimer.</text>
</comment>
<evidence type="ECO:0000256" key="1">
    <source>
        <dbReference type="ARBA" id="ARBA00001933"/>
    </source>
</evidence>
<dbReference type="GO" id="GO:0008836">
    <property type="term" value="F:diaminopimelate decarboxylase activity"/>
    <property type="evidence" value="ECO:0007669"/>
    <property type="project" value="UniProtKB-UniRule"/>
</dbReference>
<evidence type="ECO:0000256" key="11">
    <source>
        <dbReference type="ARBA" id="ARBA00074972"/>
    </source>
</evidence>
<protein>
    <recommendedName>
        <fullName evidence="11 12">Diaminopimelate decarboxylase</fullName>
        <shortName evidence="12">DAP decarboxylase</shortName>
        <shortName evidence="12">DAPDC</shortName>
        <ecNumber evidence="10 12">4.1.1.20</ecNumber>
    </recommendedName>
</protein>
<feature type="binding site" evidence="12">
    <location>
        <position position="371"/>
    </location>
    <ligand>
        <name>pyridoxal 5'-phosphate</name>
        <dbReference type="ChEBI" id="CHEBI:597326"/>
    </ligand>
</feature>
<feature type="domain" description="Orn/DAP/Arg decarboxylase 2 C-terminal" evidence="15">
    <location>
        <begin position="29"/>
        <end position="369"/>
    </location>
</feature>
<dbReference type="InterPro" id="IPR002986">
    <property type="entry name" value="DAP_deCOOHase_LysA"/>
</dbReference>
<dbReference type="InterPro" id="IPR022644">
    <property type="entry name" value="De-COase2_N"/>
</dbReference>
<keyword evidence="3 12" id="KW-0210">Decarboxylase</keyword>
<reference evidence="17" key="1">
    <citation type="submission" date="2006-04" db="EMBL/GenBank/DDBJ databases">
        <authorList>
            <person name="Seshadri R."/>
            <person name="Federici B.A."/>
        </authorList>
    </citation>
    <scope>NUCLEOTIDE SEQUENCE [LARGE SCALE GENOMIC DNA]</scope>
</reference>
<feature type="binding site" evidence="12">
    <location>
        <begin position="273"/>
        <end position="276"/>
    </location>
    <ligand>
        <name>pyridoxal 5'-phosphate</name>
        <dbReference type="ChEBI" id="CHEBI:597326"/>
    </ligand>
</feature>
<comment type="similarity">
    <text evidence="9 12">Belongs to the Orn/Lys/Arg decarboxylase class-II family. LysA subfamily.</text>
</comment>
<evidence type="ECO:0000313" key="18">
    <source>
        <dbReference type="Proteomes" id="UP000054075"/>
    </source>
</evidence>
<feature type="domain" description="Orn/DAP/Arg decarboxylase 2 N-terminal" evidence="16">
    <location>
        <begin position="36"/>
        <end position="280"/>
    </location>
</feature>
<dbReference type="STRING" id="59196.RICGR_0895"/>
<feature type="binding site" evidence="12">
    <location>
        <position position="316"/>
    </location>
    <ligand>
        <name>substrate</name>
    </ligand>
</feature>
<evidence type="ECO:0000256" key="12">
    <source>
        <dbReference type="HAMAP-Rule" id="MF_02120"/>
    </source>
</evidence>
<dbReference type="PRINTS" id="PR01179">
    <property type="entry name" value="ODADCRBXLASE"/>
</dbReference>
<evidence type="ECO:0000256" key="7">
    <source>
        <dbReference type="ARBA" id="ARBA00050464"/>
    </source>
</evidence>
<dbReference type="Proteomes" id="UP000054075">
    <property type="component" value="Unassembled WGS sequence"/>
</dbReference>
<dbReference type="NCBIfam" id="TIGR01048">
    <property type="entry name" value="lysA"/>
    <property type="match status" value="1"/>
</dbReference>
<comment type="cofactor">
    <cofactor evidence="1 12 13 14">
        <name>pyridoxal 5'-phosphate</name>
        <dbReference type="ChEBI" id="CHEBI:597326"/>
    </cofactor>
</comment>
<evidence type="ECO:0000256" key="10">
    <source>
        <dbReference type="ARBA" id="ARBA00066427"/>
    </source>
</evidence>
<dbReference type="Pfam" id="PF00278">
    <property type="entry name" value="Orn_DAP_Arg_deC"/>
    <property type="match status" value="1"/>
</dbReference>
<dbReference type="GO" id="GO:0009089">
    <property type="term" value="P:lysine biosynthetic process via diaminopimelate"/>
    <property type="evidence" value="ECO:0007669"/>
    <property type="project" value="UniProtKB-UniRule"/>
</dbReference>
<gene>
    <name evidence="12 17" type="primary">lysA</name>
    <name evidence="17" type="ORF">RICGR_0895</name>
</gene>
<evidence type="ECO:0000256" key="6">
    <source>
        <dbReference type="ARBA" id="ARBA00023239"/>
    </source>
</evidence>
<evidence type="ECO:0000256" key="3">
    <source>
        <dbReference type="ARBA" id="ARBA00022793"/>
    </source>
</evidence>
<evidence type="ECO:0000259" key="15">
    <source>
        <dbReference type="Pfam" id="PF00278"/>
    </source>
</evidence>
<dbReference type="OrthoDB" id="9802241at2"/>
<dbReference type="EMBL" id="AAQJ02000001">
    <property type="protein sequence ID" value="EDP46943.1"/>
    <property type="molecule type" value="Genomic_DNA"/>
</dbReference>
<dbReference type="FunFam" id="3.20.20.10:FF:000003">
    <property type="entry name" value="Diaminopimelate decarboxylase"/>
    <property type="match status" value="1"/>
</dbReference>
<dbReference type="SUPFAM" id="SSF51419">
    <property type="entry name" value="PLP-binding barrel"/>
    <property type="match status" value="1"/>
</dbReference>
<dbReference type="Gene3D" id="3.20.20.10">
    <property type="entry name" value="Alanine racemase"/>
    <property type="match status" value="1"/>
</dbReference>
<evidence type="ECO:0000256" key="8">
    <source>
        <dbReference type="ARBA" id="ARBA00060643"/>
    </source>
</evidence>
<feature type="binding site" evidence="12">
    <location>
        <position position="312"/>
    </location>
    <ligand>
        <name>substrate</name>
    </ligand>
</feature>
<dbReference type="InterPro" id="IPR022643">
    <property type="entry name" value="De-COase2_C"/>
</dbReference>
<comment type="caution">
    <text evidence="17">The sequence shown here is derived from an EMBL/GenBank/DDBJ whole genome shotgun (WGS) entry which is preliminary data.</text>
</comment>
<comment type="pathway">
    <text evidence="8 12 14">Amino-acid biosynthesis; L-lysine biosynthesis via DAP pathway; L-lysine from DL-2,6-diaminopimelate: step 1/1.</text>
</comment>
<dbReference type="Pfam" id="PF02784">
    <property type="entry name" value="Orn_Arg_deC_N"/>
    <property type="match status" value="1"/>
</dbReference>
<feature type="binding site" evidence="12">
    <location>
        <position position="371"/>
    </location>
    <ligand>
        <name>substrate</name>
    </ligand>
</feature>
<keyword evidence="18" id="KW-1185">Reference proteome</keyword>
<keyword evidence="6 12" id="KW-0456">Lyase</keyword>
<comment type="function">
    <text evidence="12">Specifically catalyzes the decarboxylation of meso-diaminopimelate (meso-DAP) to L-lysine.</text>
</comment>
<keyword evidence="5 12" id="KW-0457">Lysine biosynthesis</keyword>
<dbReference type="InterPro" id="IPR022653">
    <property type="entry name" value="De-COase2_pyr-phos_BS"/>
</dbReference>
<feature type="binding site" evidence="12">
    <location>
        <position position="276"/>
    </location>
    <ligand>
        <name>substrate</name>
    </ligand>
</feature>
<evidence type="ECO:0000256" key="9">
    <source>
        <dbReference type="ARBA" id="ARBA00060983"/>
    </source>
</evidence>
<accession>A8PN39</accession>
<evidence type="ECO:0000256" key="4">
    <source>
        <dbReference type="ARBA" id="ARBA00022898"/>
    </source>
</evidence>
<dbReference type="InterPro" id="IPR000183">
    <property type="entry name" value="Orn/DAP/Arg_de-COase"/>
</dbReference>
<proteinExistence type="inferred from homology"/>
<dbReference type="InterPro" id="IPR009006">
    <property type="entry name" value="Ala_racemase/Decarboxylase_C"/>
</dbReference>
<feature type="modified residue" description="N6-(pyridoxal phosphate)lysine" evidence="12 13">
    <location>
        <position position="58"/>
    </location>
</feature>